<dbReference type="EC" id="2.1.1.72" evidence="2 8"/>
<feature type="binding site" evidence="7">
    <location>
        <position position="75"/>
    </location>
    <ligand>
        <name>S-adenosyl-L-methionine</name>
        <dbReference type="ChEBI" id="CHEBI:59789"/>
    </ligand>
</feature>
<evidence type="ECO:0000256" key="3">
    <source>
        <dbReference type="ARBA" id="ARBA00022603"/>
    </source>
</evidence>
<dbReference type="PIRSF" id="PIRSF000398">
    <property type="entry name" value="M_m6A_EcoRV"/>
    <property type="match status" value="1"/>
</dbReference>
<dbReference type="GO" id="GO:0006298">
    <property type="term" value="P:mismatch repair"/>
    <property type="evidence" value="ECO:0007669"/>
    <property type="project" value="TreeGrafter"/>
</dbReference>
<keyword evidence="5 8" id="KW-0949">S-adenosyl-L-methionine</keyword>
<dbReference type="InterPro" id="IPR002052">
    <property type="entry name" value="DNA_methylase_N6_adenine_CS"/>
</dbReference>
<evidence type="ECO:0000256" key="8">
    <source>
        <dbReference type="RuleBase" id="RU361257"/>
    </source>
</evidence>
<dbReference type="InterPro" id="IPR029063">
    <property type="entry name" value="SAM-dependent_MTases_sf"/>
</dbReference>
<evidence type="ECO:0000256" key="4">
    <source>
        <dbReference type="ARBA" id="ARBA00022679"/>
    </source>
</evidence>
<dbReference type="Pfam" id="PF02086">
    <property type="entry name" value="MethyltransfD12"/>
    <property type="match status" value="1"/>
</dbReference>
<dbReference type="SUPFAM" id="SSF53335">
    <property type="entry name" value="S-adenosyl-L-methionine-dependent methyltransferases"/>
    <property type="match status" value="1"/>
</dbReference>
<dbReference type="Proteomes" id="UP000010482">
    <property type="component" value="Chromosome"/>
</dbReference>
<feature type="binding site" evidence="7">
    <location>
        <position position="207"/>
    </location>
    <ligand>
        <name>S-adenosyl-L-methionine</name>
        <dbReference type="ChEBI" id="CHEBI:59789"/>
    </ligand>
</feature>
<dbReference type="GO" id="GO:0032259">
    <property type="term" value="P:methylation"/>
    <property type="evidence" value="ECO:0007669"/>
    <property type="project" value="UniProtKB-KW"/>
</dbReference>
<organism evidence="9 10">
    <name type="scientific">Dactylococcopsis salina (strain PCC 8305)</name>
    <name type="common">Myxobactron salinum</name>
    <dbReference type="NCBI Taxonomy" id="13035"/>
    <lineage>
        <taxon>Bacteria</taxon>
        <taxon>Bacillati</taxon>
        <taxon>Cyanobacteriota</taxon>
        <taxon>Cyanophyceae</taxon>
        <taxon>Nodosilineales</taxon>
        <taxon>Cymatolegaceae</taxon>
        <taxon>Dactylococcopsis</taxon>
    </lineage>
</organism>
<dbReference type="InterPro" id="IPR023095">
    <property type="entry name" value="Ade_MeTrfase_dom_2"/>
</dbReference>
<dbReference type="eggNOG" id="COG0338">
    <property type="taxonomic scope" value="Bacteria"/>
</dbReference>
<dbReference type="Gene3D" id="1.10.1020.10">
    <property type="entry name" value="Adenine-specific Methyltransferase, Domain 2"/>
    <property type="match status" value="1"/>
</dbReference>
<dbReference type="NCBIfam" id="TIGR00571">
    <property type="entry name" value="dam"/>
    <property type="match status" value="1"/>
</dbReference>
<dbReference type="PANTHER" id="PTHR30481:SF3">
    <property type="entry name" value="DNA ADENINE METHYLASE"/>
    <property type="match status" value="1"/>
</dbReference>
<sequence>MKDKVILNSTANRIKKSNYYNPLAQPFLKWAGGKRKLILTIKKYLPKNYNKYYEPFVGAGAVLFYLQPRKTLINDTNWELINCYHVIKENPEELLKLCQRHQENNSKEYYYKLREKDRDSSFKNLSSVERAARIIYLNKTCFNGLFRVNSHGQFNVPYGDYSNPVIADSSVIMAVNKFLNQKSVEICKDDFQNAVTSAKKGDFIYFDPPYHPISNTSSFTGYNINGFGEKEQERLKLVCDQLSDRGCYVLVSNSDTPFIRELYGDYRYKIEEVKAGRAINAVGSKRGKIGELLIHNQYECKSV</sequence>
<dbReference type="REBASE" id="58347">
    <property type="entry name" value="M.Dsa8305ORF7P"/>
</dbReference>
<dbReference type="GO" id="GO:1904047">
    <property type="term" value="F:S-adenosyl-L-methionine binding"/>
    <property type="evidence" value="ECO:0007669"/>
    <property type="project" value="TreeGrafter"/>
</dbReference>
<dbReference type="GO" id="GO:0043565">
    <property type="term" value="F:sequence-specific DNA binding"/>
    <property type="evidence" value="ECO:0007669"/>
    <property type="project" value="TreeGrafter"/>
</dbReference>
<accession>K9YPG2</accession>
<dbReference type="EMBL" id="CP003944">
    <property type="protein sequence ID" value="AFZ48831.1"/>
    <property type="molecule type" value="Genomic_DNA"/>
</dbReference>
<dbReference type="GO" id="GO:0009307">
    <property type="term" value="P:DNA restriction-modification system"/>
    <property type="evidence" value="ECO:0007669"/>
    <property type="project" value="InterPro"/>
</dbReference>
<feature type="binding site" evidence="7">
    <location>
        <position position="30"/>
    </location>
    <ligand>
        <name>S-adenosyl-L-methionine</name>
        <dbReference type="ChEBI" id="CHEBI:59789"/>
    </ligand>
</feature>
<dbReference type="PRINTS" id="PR00505">
    <property type="entry name" value="D12N6MTFRASE"/>
</dbReference>
<evidence type="ECO:0000313" key="10">
    <source>
        <dbReference type="Proteomes" id="UP000010482"/>
    </source>
</evidence>
<dbReference type="RefSeq" id="WP_015227844.1">
    <property type="nucleotide sequence ID" value="NC_019780.1"/>
</dbReference>
<dbReference type="KEGG" id="dsl:Dacsa_0007"/>
<keyword evidence="3 8" id="KW-0489">Methyltransferase</keyword>
<dbReference type="PROSITE" id="PS00092">
    <property type="entry name" value="N6_MTASE"/>
    <property type="match status" value="1"/>
</dbReference>
<dbReference type="STRING" id="13035.Dacsa_0007"/>
<evidence type="ECO:0000256" key="7">
    <source>
        <dbReference type="PIRSR" id="PIRSR000398-1"/>
    </source>
</evidence>
<evidence type="ECO:0000256" key="1">
    <source>
        <dbReference type="ARBA" id="ARBA00006594"/>
    </source>
</evidence>
<proteinExistence type="inferred from homology"/>
<evidence type="ECO:0000256" key="2">
    <source>
        <dbReference type="ARBA" id="ARBA00011900"/>
    </source>
</evidence>
<dbReference type="OrthoDB" id="9805629at2"/>
<gene>
    <name evidence="9" type="ORF">Dacsa_0007</name>
</gene>
<evidence type="ECO:0000313" key="9">
    <source>
        <dbReference type="EMBL" id="AFZ48831.1"/>
    </source>
</evidence>
<feature type="binding site" evidence="7">
    <location>
        <position position="34"/>
    </location>
    <ligand>
        <name>S-adenosyl-L-methionine</name>
        <dbReference type="ChEBI" id="CHEBI:59789"/>
    </ligand>
</feature>
<keyword evidence="4 8" id="KW-0808">Transferase</keyword>
<dbReference type="PATRIC" id="fig|13035.3.peg.8"/>
<dbReference type="AlphaFoldDB" id="K9YPG2"/>
<comment type="similarity">
    <text evidence="1 8">Belongs to the N(4)/N(6)-methyltransferase family.</text>
</comment>
<evidence type="ECO:0000256" key="6">
    <source>
        <dbReference type="ARBA" id="ARBA00047942"/>
    </source>
</evidence>
<dbReference type="PANTHER" id="PTHR30481">
    <property type="entry name" value="DNA ADENINE METHYLASE"/>
    <property type="match status" value="1"/>
</dbReference>
<protein>
    <recommendedName>
        <fullName evidence="2 8">Site-specific DNA-methyltransferase (adenine-specific)</fullName>
        <ecNumber evidence="2 8">2.1.1.72</ecNumber>
    </recommendedName>
</protein>
<dbReference type="InterPro" id="IPR012263">
    <property type="entry name" value="M_m6A_EcoRV"/>
</dbReference>
<reference evidence="9" key="1">
    <citation type="submission" date="2012-04" db="EMBL/GenBank/DDBJ databases">
        <title>Finished genome of Dactylococcopsis salina PCC 8305.</title>
        <authorList>
            <consortium name="US DOE Joint Genome Institute"/>
            <person name="Gugger M."/>
            <person name="Coursin T."/>
            <person name="Rippka R."/>
            <person name="Tandeau De Marsac N."/>
            <person name="Huntemann M."/>
            <person name="Wei C.-L."/>
            <person name="Han J."/>
            <person name="Detter J.C."/>
            <person name="Han C."/>
            <person name="Tapia R."/>
            <person name="Daligault H."/>
            <person name="Chen A."/>
            <person name="Krypides N."/>
            <person name="Mavromatis K."/>
            <person name="Markowitz V."/>
            <person name="Szeto E."/>
            <person name="Ivanova N."/>
            <person name="Ovchinnikova G."/>
            <person name="Pagani I."/>
            <person name="Pati A."/>
            <person name="Goodwin L."/>
            <person name="Peters L."/>
            <person name="Pitluck S."/>
            <person name="Woyke T."/>
            <person name="Kerfeld C."/>
        </authorList>
    </citation>
    <scope>NUCLEOTIDE SEQUENCE [LARGE SCALE GENOMIC DNA]</scope>
    <source>
        <strain evidence="9">PCC 8305</strain>
    </source>
</reference>
<evidence type="ECO:0000256" key="5">
    <source>
        <dbReference type="ARBA" id="ARBA00022691"/>
    </source>
</evidence>
<dbReference type="InterPro" id="IPR012327">
    <property type="entry name" value="MeTrfase_D12"/>
</dbReference>
<keyword evidence="10" id="KW-1185">Reference proteome</keyword>
<comment type="catalytic activity">
    <reaction evidence="6 8">
        <text>a 2'-deoxyadenosine in DNA + S-adenosyl-L-methionine = an N(6)-methyl-2'-deoxyadenosine in DNA + S-adenosyl-L-homocysteine + H(+)</text>
        <dbReference type="Rhea" id="RHEA:15197"/>
        <dbReference type="Rhea" id="RHEA-COMP:12418"/>
        <dbReference type="Rhea" id="RHEA-COMP:12419"/>
        <dbReference type="ChEBI" id="CHEBI:15378"/>
        <dbReference type="ChEBI" id="CHEBI:57856"/>
        <dbReference type="ChEBI" id="CHEBI:59789"/>
        <dbReference type="ChEBI" id="CHEBI:90615"/>
        <dbReference type="ChEBI" id="CHEBI:90616"/>
        <dbReference type="EC" id="2.1.1.72"/>
    </reaction>
</comment>
<dbReference type="Gene3D" id="3.40.50.150">
    <property type="entry name" value="Vaccinia Virus protein VP39"/>
    <property type="match status" value="1"/>
</dbReference>
<dbReference type="GO" id="GO:0009007">
    <property type="term" value="F:site-specific DNA-methyltransferase (adenine-specific) activity"/>
    <property type="evidence" value="ECO:0007669"/>
    <property type="project" value="UniProtKB-UniRule"/>
</dbReference>
<dbReference type="HOGENOM" id="CLU_063430_0_0_3"/>
<name>K9YPG2_DACS8</name>